<feature type="region of interest" description="Disordered" evidence="4">
    <location>
        <begin position="260"/>
        <end position="291"/>
    </location>
</feature>
<dbReference type="PANTHER" id="PTHR23138:SF142">
    <property type="entry name" value="RAN-BINDING PROTEIN 3B-RELATED"/>
    <property type="match status" value="1"/>
</dbReference>
<dbReference type="GO" id="GO:0006611">
    <property type="term" value="P:protein export from nucleus"/>
    <property type="evidence" value="ECO:0007669"/>
    <property type="project" value="UniProtKB-ARBA"/>
</dbReference>
<evidence type="ECO:0000256" key="4">
    <source>
        <dbReference type="SAM" id="MobiDB-lite"/>
    </source>
</evidence>
<keyword evidence="3" id="KW-0539">Nucleus</keyword>
<dbReference type="SMART" id="SM00160">
    <property type="entry name" value="RanBD"/>
    <property type="match status" value="1"/>
</dbReference>
<dbReference type="FunFam" id="2.30.29.30:FF:000454">
    <property type="entry name" value="Ran-specific GTPase-activating protein 2"/>
    <property type="match status" value="1"/>
</dbReference>
<dbReference type="SUPFAM" id="SSF50729">
    <property type="entry name" value="PH domain-like"/>
    <property type="match status" value="1"/>
</dbReference>
<dbReference type="AlphaFoldDB" id="K0KQC5"/>
<dbReference type="InterPro" id="IPR000156">
    <property type="entry name" value="Ran_bind_dom"/>
</dbReference>
<dbReference type="InterPro" id="IPR045255">
    <property type="entry name" value="RanBP1-like"/>
</dbReference>
<dbReference type="Proteomes" id="UP000009328">
    <property type="component" value="Unassembled WGS sequence"/>
</dbReference>
<dbReference type="InParanoid" id="K0KQC5"/>
<dbReference type="GO" id="GO:0006607">
    <property type="term" value="P:NLS-bearing protein import into nucleus"/>
    <property type="evidence" value="ECO:0007669"/>
    <property type="project" value="TreeGrafter"/>
</dbReference>
<feature type="chain" id="PRO_5003834464" evidence="5">
    <location>
        <begin position="19"/>
        <end position="428"/>
    </location>
</feature>
<dbReference type="PANTHER" id="PTHR23138">
    <property type="entry name" value="RAN BINDING PROTEIN"/>
    <property type="match status" value="1"/>
</dbReference>
<dbReference type="eggNOG" id="KOG0864">
    <property type="taxonomic scope" value="Eukaryota"/>
</dbReference>
<comment type="subcellular location">
    <subcellularLocation>
        <location evidence="1">Nucleus</location>
    </subcellularLocation>
</comment>
<organism evidence="7 8">
    <name type="scientific">Wickerhamomyces ciferrii (strain ATCC 14091 / BCRC 22168 / CBS 111 / JCM 3599 / NBRC 0793 / NRRL Y-1031 F-60-10)</name>
    <name type="common">Yeast</name>
    <name type="synonym">Pichia ciferrii</name>
    <dbReference type="NCBI Taxonomy" id="1206466"/>
    <lineage>
        <taxon>Eukaryota</taxon>
        <taxon>Fungi</taxon>
        <taxon>Dikarya</taxon>
        <taxon>Ascomycota</taxon>
        <taxon>Saccharomycotina</taxon>
        <taxon>Saccharomycetes</taxon>
        <taxon>Phaffomycetales</taxon>
        <taxon>Wickerhamomycetaceae</taxon>
        <taxon>Wickerhamomyces</taxon>
    </lineage>
</organism>
<dbReference type="CDD" id="cd13180">
    <property type="entry name" value="RanBD_RanBP3"/>
    <property type="match status" value="1"/>
</dbReference>
<evidence type="ECO:0000256" key="3">
    <source>
        <dbReference type="ARBA" id="ARBA00023242"/>
    </source>
</evidence>
<dbReference type="GO" id="GO:0005634">
    <property type="term" value="C:nucleus"/>
    <property type="evidence" value="ECO:0007669"/>
    <property type="project" value="UniProtKB-SubCell"/>
</dbReference>
<name>K0KQC5_WICCF</name>
<feature type="compositionally biased region" description="Basic and acidic residues" evidence="4">
    <location>
        <begin position="77"/>
        <end position="88"/>
    </location>
</feature>
<gene>
    <name evidence="7" type="ORF">BN7_3915</name>
</gene>
<dbReference type="STRING" id="1206466.K0KQC5"/>
<feature type="compositionally biased region" description="Low complexity" evidence="4">
    <location>
        <begin position="230"/>
        <end position="242"/>
    </location>
</feature>
<feature type="compositionally biased region" description="Basic and acidic residues" evidence="4">
    <location>
        <begin position="262"/>
        <end position="283"/>
    </location>
</feature>
<dbReference type="FunCoup" id="K0KQC5">
    <property type="interactions" value="189"/>
</dbReference>
<evidence type="ECO:0000313" key="8">
    <source>
        <dbReference type="Proteomes" id="UP000009328"/>
    </source>
</evidence>
<keyword evidence="8" id="KW-1185">Reference proteome</keyword>
<feature type="domain" description="RanBD1" evidence="6">
    <location>
        <begin position="291"/>
        <end position="428"/>
    </location>
</feature>
<feature type="compositionally biased region" description="Basic and acidic residues" evidence="4">
    <location>
        <begin position="97"/>
        <end position="128"/>
    </location>
</feature>
<evidence type="ECO:0000313" key="7">
    <source>
        <dbReference type="EMBL" id="CCH44352.1"/>
    </source>
</evidence>
<accession>K0KQC5</accession>
<proteinExistence type="predicted"/>
<dbReference type="InterPro" id="IPR011993">
    <property type="entry name" value="PH-like_dom_sf"/>
</dbReference>
<dbReference type="Pfam" id="PF00638">
    <property type="entry name" value="Ran_BP1"/>
    <property type="match status" value="1"/>
</dbReference>
<protein>
    <submittedName>
        <fullName evidence="7">RANBP2-like and GRIP domain-containing protein 5</fullName>
    </submittedName>
</protein>
<evidence type="ECO:0000256" key="1">
    <source>
        <dbReference type="ARBA" id="ARBA00004123"/>
    </source>
</evidence>
<dbReference type="Gene3D" id="2.30.29.30">
    <property type="entry name" value="Pleckstrin-homology domain (PH domain)/Phosphotyrosine-binding domain (PTB)"/>
    <property type="match status" value="1"/>
</dbReference>
<reference evidence="7 8" key="1">
    <citation type="journal article" date="2012" name="Eukaryot. Cell">
        <title>Draft genome sequence of Wickerhamomyces ciferrii NRRL Y-1031 F-60-10.</title>
        <authorList>
            <person name="Schneider J."/>
            <person name="Andrea H."/>
            <person name="Blom J."/>
            <person name="Jaenicke S."/>
            <person name="Ruckert C."/>
            <person name="Schorsch C."/>
            <person name="Szczepanowski R."/>
            <person name="Farwick M."/>
            <person name="Goesmann A."/>
            <person name="Puhler A."/>
            <person name="Schaffer S."/>
            <person name="Tauch A."/>
            <person name="Kohler T."/>
            <person name="Brinkrolf K."/>
        </authorList>
    </citation>
    <scope>NUCLEOTIDE SEQUENCE [LARGE SCALE GENOMIC DNA]</scope>
    <source>
        <strain evidence="8">ATCC 14091 / BCRC 22168 / CBS 111 / JCM 3599 / NBRC 0793 / NRRL Y-1031 F-60-10</strain>
    </source>
</reference>
<sequence>MFVFSLKLLFDIFKGTIGIQKCQLIDCYSGTELTMAADKIEESELKVTEQPIESAGEGAPLTRKRTRDDVEEEEDKKDETENNPEERPIAQVKRRKDTSDGKDQLPTESKSEDSEPTKISEDTSKGETNHTTANDEIENKDNESEKTEESIPKESTTESPEETKEQSDDKVESKEESKKEQETETSETKPKEEQKQPEKPKFVFGSTTSFGANAFSLLDKKKNVFDRSSSESPKPSGSTTPSVFGSNSKFGNAFQSSIAKKNIFDKTPEEQTKEKEEVEKSRETTPSITGNLYKQVDLEKKEIKSGEEGEEQVFTCRAKLYALDFAKVSEGWKERGIGNIHVNKALDTEKKSRIIMRSIGLLKVILNTPLVKGLEVNKGMPSSLASEKFIRITIVEDGKPMQYALKTGNPETTTDLFNAIDDLIPKDV</sequence>
<keyword evidence="5" id="KW-0732">Signal</keyword>
<feature type="signal peptide" evidence="5">
    <location>
        <begin position="1"/>
        <end position="18"/>
    </location>
</feature>
<comment type="caution">
    <text evidence="7">The sequence shown here is derived from an EMBL/GenBank/DDBJ whole genome shotgun (WGS) entry which is preliminary data.</text>
</comment>
<feature type="compositionally biased region" description="Basic and acidic residues" evidence="4">
    <location>
        <begin position="137"/>
        <end position="201"/>
    </location>
</feature>
<evidence type="ECO:0000256" key="5">
    <source>
        <dbReference type="SAM" id="SignalP"/>
    </source>
</evidence>
<feature type="region of interest" description="Disordered" evidence="4">
    <location>
        <begin position="225"/>
        <end position="248"/>
    </location>
</feature>
<dbReference type="PROSITE" id="PS50196">
    <property type="entry name" value="RANBD1"/>
    <property type="match status" value="1"/>
</dbReference>
<feature type="region of interest" description="Disordered" evidence="4">
    <location>
        <begin position="44"/>
        <end position="207"/>
    </location>
</feature>
<evidence type="ECO:0000256" key="2">
    <source>
        <dbReference type="ARBA" id="ARBA00022553"/>
    </source>
</evidence>
<dbReference type="EMBL" id="CAIF01000123">
    <property type="protein sequence ID" value="CCH44352.1"/>
    <property type="molecule type" value="Genomic_DNA"/>
</dbReference>
<keyword evidence="2" id="KW-0597">Phosphoprotein</keyword>
<evidence type="ECO:0000259" key="6">
    <source>
        <dbReference type="PROSITE" id="PS50196"/>
    </source>
</evidence>
<dbReference type="HOGENOM" id="CLU_052718_0_0_1"/>